<evidence type="ECO:0000313" key="5">
    <source>
        <dbReference type="EMBL" id="KAK1363465.1"/>
    </source>
</evidence>
<dbReference type="Proteomes" id="UP001237642">
    <property type="component" value="Unassembled WGS sequence"/>
</dbReference>
<reference evidence="5" key="2">
    <citation type="submission" date="2023-05" db="EMBL/GenBank/DDBJ databases">
        <authorList>
            <person name="Schelkunov M.I."/>
        </authorList>
    </citation>
    <scope>NUCLEOTIDE SEQUENCE</scope>
    <source>
        <strain evidence="5">Hsosn_3</strain>
        <tissue evidence="5">Leaf</tissue>
    </source>
</reference>
<dbReference type="InterPro" id="IPR002213">
    <property type="entry name" value="UDP_glucos_trans"/>
</dbReference>
<dbReference type="SUPFAM" id="SSF53756">
    <property type="entry name" value="UDP-Glycosyltransferase/glycogen phosphorylase"/>
    <property type="match status" value="1"/>
</dbReference>
<comment type="similarity">
    <text evidence="2">Belongs to the UDP-glycosyltransferase family.</text>
</comment>
<keyword evidence="4" id="KW-0414">Isoprene biosynthesis</keyword>
<evidence type="ECO:0000313" key="6">
    <source>
        <dbReference type="Proteomes" id="UP001237642"/>
    </source>
</evidence>
<evidence type="ECO:0000256" key="3">
    <source>
        <dbReference type="ARBA" id="ARBA00022679"/>
    </source>
</evidence>
<protein>
    <submittedName>
        <fullName evidence="5">UDP-glycosyltransferase 83A1</fullName>
    </submittedName>
</protein>
<evidence type="ECO:0000256" key="4">
    <source>
        <dbReference type="ARBA" id="ARBA00023229"/>
    </source>
</evidence>
<dbReference type="Gene3D" id="3.40.50.2000">
    <property type="entry name" value="Glycogen Phosphorylase B"/>
    <property type="match status" value="2"/>
</dbReference>
<evidence type="ECO:0000256" key="2">
    <source>
        <dbReference type="ARBA" id="ARBA00009995"/>
    </source>
</evidence>
<dbReference type="Pfam" id="PF00201">
    <property type="entry name" value="UDPGT"/>
    <property type="match status" value="1"/>
</dbReference>
<dbReference type="GO" id="GO:0008299">
    <property type="term" value="P:isoprenoid biosynthetic process"/>
    <property type="evidence" value="ECO:0007669"/>
    <property type="project" value="UniProtKB-KW"/>
</dbReference>
<comment type="caution">
    <text evidence="5">The sequence shown here is derived from an EMBL/GenBank/DDBJ whole genome shotgun (WGS) entry which is preliminary data.</text>
</comment>
<comment type="pathway">
    <text evidence="1">Secondary metabolite biosynthesis; terpenoid biosynthesis.</text>
</comment>
<dbReference type="EMBL" id="JAUIZM010000009">
    <property type="protein sequence ID" value="KAK1363465.1"/>
    <property type="molecule type" value="Genomic_DNA"/>
</dbReference>
<organism evidence="5 6">
    <name type="scientific">Heracleum sosnowskyi</name>
    <dbReference type="NCBI Taxonomy" id="360622"/>
    <lineage>
        <taxon>Eukaryota</taxon>
        <taxon>Viridiplantae</taxon>
        <taxon>Streptophyta</taxon>
        <taxon>Embryophyta</taxon>
        <taxon>Tracheophyta</taxon>
        <taxon>Spermatophyta</taxon>
        <taxon>Magnoliopsida</taxon>
        <taxon>eudicotyledons</taxon>
        <taxon>Gunneridae</taxon>
        <taxon>Pentapetalae</taxon>
        <taxon>asterids</taxon>
        <taxon>campanulids</taxon>
        <taxon>Apiales</taxon>
        <taxon>Apiaceae</taxon>
        <taxon>Apioideae</taxon>
        <taxon>apioid superclade</taxon>
        <taxon>Tordylieae</taxon>
        <taxon>Tordyliinae</taxon>
        <taxon>Heracleum</taxon>
    </lineage>
</organism>
<dbReference type="AlphaFoldDB" id="A0AAD8M617"/>
<gene>
    <name evidence="5" type="ORF">POM88_039026</name>
</gene>
<accession>A0AAD8M617</accession>
<dbReference type="FunFam" id="3.40.50.2000:FF:000056">
    <property type="entry name" value="Glycosyltransferase"/>
    <property type="match status" value="1"/>
</dbReference>
<keyword evidence="6" id="KW-1185">Reference proteome</keyword>
<name>A0AAD8M617_9APIA</name>
<dbReference type="PANTHER" id="PTHR48045">
    <property type="entry name" value="UDP-GLYCOSYLTRANSFERASE 72B1"/>
    <property type="match status" value="1"/>
</dbReference>
<proteinExistence type="inferred from homology"/>
<dbReference type="PANTHER" id="PTHR48045:SF21">
    <property type="entry name" value="UDP-GLYCOSYLTRANSFERASE 83A1"/>
    <property type="match status" value="1"/>
</dbReference>
<dbReference type="GO" id="GO:0008194">
    <property type="term" value="F:UDP-glycosyltransferase activity"/>
    <property type="evidence" value="ECO:0007669"/>
    <property type="project" value="InterPro"/>
</dbReference>
<evidence type="ECO:0000256" key="1">
    <source>
        <dbReference type="ARBA" id="ARBA00004721"/>
    </source>
</evidence>
<sequence>MFSQKQFNELALGLELSGHSFLWVVRSNIVNRSSPEYPDGFLERTASRGKIVEWAPQEKVLAHTSISCFFSHCGWNSTMEGLSFGVPFLCWPYIWDQFHNKSYICDMWKVGLSLKYEEDGIVSRQEIKKKIQSLLNDNGIKTNALKLMEDAKKSVNEGGSSFKNFESLRYLKT</sequence>
<dbReference type="CDD" id="cd03784">
    <property type="entry name" value="GT1_Gtf-like"/>
    <property type="match status" value="1"/>
</dbReference>
<reference evidence="5" key="1">
    <citation type="submission" date="2023-02" db="EMBL/GenBank/DDBJ databases">
        <title>Genome of toxic invasive species Heracleum sosnowskyi carries increased number of genes despite the absence of recent whole-genome duplications.</title>
        <authorList>
            <person name="Schelkunov M."/>
            <person name="Shtratnikova V."/>
            <person name="Makarenko M."/>
            <person name="Klepikova A."/>
            <person name="Omelchenko D."/>
            <person name="Novikova G."/>
            <person name="Obukhova E."/>
            <person name="Bogdanov V."/>
            <person name="Penin A."/>
            <person name="Logacheva M."/>
        </authorList>
    </citation>
    <scope>NUCLEOTIDE SEQUENCE</scope>
    <source>
        <strain evidence="5">Hsosn_3</strain>
        <tissue evidence="5">Leaf</tissue>
    </source>
</reference>
<keyword evidence="3" id="KW-0808">Transferase</keyword>